<feature type="compositionally biased region" description="Basic and acidic residues" evidence="1">
    <location>
        <begin position="157"/>
        <end position="168"/>
    </location>
</feature>
<name>A0A409YVU3_9AGAR</name>
<proteinExistence type="predicted"/>
<feature type="chain" id="PRO_5019271941" evidence="2">
    <location>
        <begin position="21"/>
        <end position="381"/>
    </location>
</feature>
<feature type="signal peptide" evidence="2">
    <location>
        <begin position="1"/>
        <end position="20"/>
    </location>
</feature>
<dbReference type="OrthoDB" id="3044731at2759"/>
<evidence type="ECO:0000256" key="1">
    <source>
        <dbReference type="SAM" id="MobiDB-lite"/>
    </source>
</evidence>
<comment type="caution">
    <text evidence="3">The sequence shown here is derived from an EMBL/GenBank/DDBJ whole genome shotgun (WGS) entry which is preliminary data.</text>
</comment>
<organism evidence="3 4">
    <name type="scientific">Panaeolus cyanescens</name>
    <dbReference type="NCBI Taxonomy" id="181874"/>
    <lineage>
        <taxon>Eukaryota</taxon>
        <taxon>Fungi</taxon>
        <taxon>Dikarya</taxon>
        <taxon>Basidiomycota</taxon>
        <taxon>Agaricomycotina</taxon>
        <taxon>Agaricomycetes</taxon>
        <taxon>Agaricomycetidae</taxon>
        <taxon>Agaricales</taxon>
        <taxon>Agaricineae</taxon>
        <taxon>Galeropsidaceae</taxon>
        <taxon>Panaeolus</taxon>
    </lineage>
</organism>
<evidence type="ECO:0000256" key="2">
    <source>
        <dbReference type="SAM" id="SignalP"/>
    </source>
</evidence>
<sequence>MVQITSTLVVVSLIASSVLAVPIAHVDQHNEQAHAHAHELSARNVHPHDSEKHHHHHPQAQAQHPHEQHSDHEDSANGHNEHQQLDKRIVHPHKKHHHKKHTTHPHEQHSDSATHPSHDEPKKLNKRAVDQHPAAAAKHRHVRPAHKSHSNAPGHGQRTDEAVSPRELEPHHEHFTVRADEVEAFTRAFNDIDIEEIAARDPSLGSFFKKIKKTVKKIATPKNLLTVAKFAPLVLREDQTELLGRAVEHPAFQKLAERDPSFGSFFKKVKKAVAHVATPKNLVKAAAFAPLVLREDEMEAFQRAVADDEVNELAARDPSFGSFFKKVKKVATPHNIAKAIDIASKFVPREDGTEVVERDVGNDEHDLTARTVVEYDLDNLD</sequence>
<feature type="compositionally biased region" description="Basic and acidic residues" evidence="1">
    <location>
        <begin position="104"/>
        <end position="130"/>
    </location>
</feature>
<feature type="region of interest" description="Disordered" evidence="1">
    <location>
        <begin position="46"/>
        <end position="168"/>
    </location>
</feature>
<evidence type="ECO:0000313" key="3">
    <source>
        <dbReference type="EMBL" id="PPR07155.1"/>
    </source>
</evidence>
<feature type="compositionally biased region" description="Basic and acidic residues" evidence="1">
    <location>
        <begin position="64"/>
        <end position="89"/>
    </location>
</feature>
<accession>A0A409YVU3</accession>
<reference evidence="3 4" key="1">
    <citation type="journal article" date="2018" name="Evol. Lett.">
        <title>Horizontal gene cluster transfer increased hallucinogenic mushroom diversity.</title>
        <authorList>
            <person name="Reynolds H.T."/>
            <person name="Vijayakumar V."/>
            <person name="Gluck-Thaler E."/>
            <person name="Korotkin H.B."/>
            <person name="Matheny P.B."/>
            <person name="Slot J.C."/>
        </authorList>
    </citation>
    <scope>NUCLEOTIDE SEQUENCE [LARGE SCALE GENOMIC DNA]</scope>
    <source>
        <strain evidence="3 4">2629</strain>
    </source>
</reference>
<dbReference type="EMBL" id="NHTK01000506">
    <property type="protein sequence ID" value="PPR07155.1"/>
    <property type="molecule type" value="Genomic_DNA"/>
</dbReference>
<gene>
    <name evidence="3" type="ORF">CVT24_010703</name>
</gene>
<dbReference type="AlphaFoldDB" id="A0A409YVU3"/>
<keyword evidence="4" id="KW-1185">Reference proteome</keyword>
<dbReference type="Proteomes" id="UP000284842">
    <property type="component" value="Unassembled WGS sequence"/>
</dbReference>
<feature type="compositionally biased region" description="Basic residues" evidence="1">
    <location>
        <begin position="90"/>
        <end position="103"/>
    </location>
</feature>
<dbReference type="InParanoid" id="A0A409YVU3"/>
<keyword evidence="2" id="KW-0732">Signal</keyword>
<feature type="compositionally biased region" description="Basic residues" evidence="1">
    <location>
        <begin position="137"/>
        <end position="149"/>
    </location>
</feature>
<protein>
    <submittedName>
        <fullName evidence="3">Uncharacterized protein</fullName>
    </submittedName>
</protein>
<evidence type="ECO:0000313" key="4">
    <source>
        <dbReference type="Proteomes" id="UP000284842"/>
    </source>
</evidence>